<dbReference type="GeneID" id="28739196"/>
<dbReference type="Pfam" id="PF01425">
    <property type="entry name" value="Amidase"/>
    <property type="match status" value="1"/>
</dbReference>
<protein>
    <submittedName>
        <fullName evidence="3">Amidase 1</fullName>
    </submittedName>
</protein>
<evidence type="ECO:0000313" key="4">
    <source>
        <dbReference type="Proteomes" id="UP000038010"/>
    </source>
</evidence>
<dbReference type="SUPFAM" id="SSF75304">
    <property type="entry name" value="Amidase signature (AS) enzymes"/>
    <property type="match status" value="1"/>
</dbReference>
<feature type="chain" id="PRO_5005857007" evidence="1">
    <location>
        <begin position="22"/>
        <end position="593"/>
    </location>
</feature>
<dbReference type="PANTHER" id="PTHR46310:SF7">
    <property type="entry name" value="AMIDASE 1"/>
    <property type="match status" value="1"/>
</dbReference>
<dbReference type="InterPro" id="IPR036928">
    <property type="entry name" value="AS_sf"/>
</dbReference>
<reference evidence="3 4" key="1">
    <citation type="submission" date="2015-06" db="EMBL/GenBank/DDBJ databases">
        <title>Draft genome of the ant-associated black yeast Phialophora attae CBS 131958.</title>
        <authorList>
            <person name="Moreno L.F."/>
            <person name="Stielow B.J."/>
            <person name="de Hoog S."/>
            <person name="Vicente V.A."/>
            <person name="Weiss V.A."/>
            <person name="de Vries M."/>
            <person name="Cruz L.M."/>
            <person name="Souza E.M."/>
        </authorList>
    </citation>
    <scope>NUCLEOTIDE SEQUENCE [LARGE SCALE GENOMIC DNA]</scope>
    <source>
        <strain evidence="3 4">CBS 131958</strain>
    </source>
</reference>
<name>A0A0N0NQ73_9EURO</name>
<dbReference type="InterPro" id="IPR023631">
    <property type="entry name" value="Amidase_dom"/>
</dbReference>
<evidence type="ECO:0000256" key="1">
    <source>
        <dbReference type="SAM" id="SignalP"/>
    </source>
</evidence>
<dbReference type="VEuPathDB" id="FungiDB:AB675_6986"/>
<dbReference type="Proteomes" id="UP000038010">
    <property type="component" value="Unassembled WGS sequence"/>
</dbReference>
<evidence type="ECO:0000259" key="2">
    <source>
        <dbReference type="Pfam" id="PF01425"/>
    </source>
</evidence>
<sequence>MAPKMKSFLSCLVLVASVVNAQLASTGFSLAYNDIYYYVSPHAVGNMSVDVAALRWIEPDLAATVANFSQTDDVYSDLFASTMVYAGAETGTSGDFRTLALESTSLPSGPYFLEASTGMLYETYRLYSDHTGAFIASLLQSPEGTFSPLSAQIPGADALSIGVPSRLYSTKTAEKPLAGVRIAVKDIFDVAGMKTGCGSRAYYSLYPEANATGVAMQRLLDAGAVFVGKTKTSQFANGESATADWVDYHSPFNPRGDGYQQTSSSSAGSGSAMGTYEWLDLAIGSDTGGSIRGPSSAQGLFGNRPSHGLVELTGVMPLAGALDTAGFLTRDPYIWNAAQAVMYAENYVQPTNKTYPKKVQLYTGYPKNASASNASEILVGFADKLADFLGAETLDFNITSAWEDTHPEGVPDSLAAFANLTYAALIGKNQTGLLRDRFYEDYAAAHDGRTPFVNPSPRIRWAWADTQDDSIFDEALTNKTIFMDWFNSEVVPATNDSACSDSLMLYVGATGGDGSLTPRDTYFTAPGTSFYSNASNHEEYLPVAVEVIAAKGCDGMLTSLAIDLVEAGIITIPKPGQTLADGGEILVRRELDN</sequence>
<dbReference type="EMBL" id="LFJN01000005">
    <property type="protein sequence ID" value="KPI43369.1"/>
    <property type="molecule type" value="Genomic_DNA"/>
</dbReference>
<keyword evidence="4" id="KW-1185">Reference proteome</keyword>
<feature type="signal peptide" evidence="1">
    <location>
        <begin position="1"/>
        <end position="21"/>
    </location>
</feature>
<gene>
    <name evidence="3" type="ORF">AB675_6986</name>
</gene>
<comment type="caution">
    <text evidence="3">The sequence shown here is derived from an EMBL/GenBank/DDBJ whole genome shotgun (WGS) entry which is preliminary data.</text>
</comment>
<evidence type="ECO:0000313" key="3">
    <source>
        <dbReference type="EMBL" id="KPI43369.1"/>
    </source>
</evidence>
<organism evidence="3 4">
    <name type="scientific">Cyphellophora attinorum</name>
    <dbReference type="NCBI Taxonomy" id="1664694"/>
    <lineage>
        <taxon>Eukaryota</taxon>
        <taxon>Fungi</taxon>
        <taxon>Dikarya</taxon>
        <taxon>Ascomycota</taxon>
        <taxon>Pezizomycotina</taxon>
        <taxon>Eurotiomycetes</taxon>
        <taxon>Chaetothyriomycetidae</taxon>
        <taxon>Chaetothyriales</taxon>
        <taxon>Cyphellophoraceae</taxon>
        <taxon>Cyphellophora</taxon>
    </lineage>
</organism>
<dbReference type="STRING" id="1664694.A0A0N0NQ73"/>
<feature type="domain" description="Amidase" evidence="2">
    <location>
        <begin position="171"/>
        <end position="358"/>
    </location>
</feature>
<dbReference type="Gene3D" id="3.90.1300.10">
    <property type="entry name" value="Amidase signature (AS) domain"/>
    <property type="match status" value="1"/>
</dbReference>
<dbReference type="RefSeq" id="XP_018003332.1">
    <property type="nucleotide sequence ID" value="XM_018147317.1"/>
</dbReference>
<proteinExistence type="predicted"/>
<keyword evidence="1" id="KW-0732">Signal</keyword>
<dbReference type="OrthoDB" id="443318at2759"/>
<dbReference type="PANTHER" id="PTHR46310">
    <property type="entry name" value="AMIDASE 1"/>
    <property type="match status" value="1"/>
</dbReference>
<dbReference type="AlphaFoldDB" id="A0A0N0NQ73"/>
<accession>A0A0N0NQ73</accession>